<dbReference type="Gene3D" id="3.30.40.10">
    <property type="entry name" value="Zinc/RING finger domain, C3HC4 (zinc finger)"/>
    <property type="match status" value="1"/>
</dbReference>
<feature type="zinc finger region" description="TRAF-type" evidence="4">
    <location>
        <begin position="34"/>
        <end position="77"/>
    </location>
</feature>
<dbReference type="Proteomes" id="UP001591681">
    <property type="component" value="Unassembled WGS sequence"/>
</dbReference>
<proteinExistence type="predicted"/>
<evidence type="ECO:0000256" key="2">
    <source>
        <dbReference type="ARBA" id="ARBA00022771"/>
    </source>
</evidence>
<organism evidence="6 7">
    <name type="scientific">Coilia grayii</name>
    <name type="common">Gray's grenadier anchovy</name>
    <dbReference type="NCBI Taxonomy" id="363190"/>
    <lineage>
        <taxon>Eukaryota</taxon>
        <taxon>Metazoa</taxon>
        <taxon>Chordata</taxon>
        <taxon>Craniata</taxon>
        <taxon>Vertebrata</taxon>
        <taxon>Euteleostomi</taxon>
        <taxon>Actinopterygii</taxon>
        <taxon>Neopterygii</taxon>
        <taxon>Teleostei</taxon>
        <taxon>Clupei</taxon>
        <taxon>Clupeiformes</taxon>
        <taxon>Clupeoidei</taxon>
        <taxon>Engraulidae</taxon>
        <taxon>Coilinae</taxon>
        <taxon>Coilia</taxon>
    </lineage>
</organism>
<evidence type="ECO:0000256" key="3">
    <source>
        <dbReference type="ARBA" id="ARBA00022833"/>
    </source>
</evidence>
<dbReference type="GO" id="GO:0008270">
    <property type="term" value="F:zinc ion binding"/>
    <property type="evidence" value="ECO:0007669"/>
    <property type="project" value="UniProtKB-KW"/>
</dbReference>
<evidence type="ECO:0000256" key="4">
    <source>
        <dbReference type="PROSITE-ProRule" id="PRU00207"/>
    </source>
</evidence>
<keyword evidence="1 4" id="KW-0479">Metal-binding</keyword>
<evidence type="ECO:0000256" key="1">
    <source>
        <dbReference type="ARBA" id="ARBA00022723"/>
    </source>
</evidence>
<keyword evidence="3 4" id="KW-0862">Zinc</keyword>
<evidence type="ECO:0000313" key="6">
    <source>
        <dbReference type="EMBL" id="KAL2101121.1"/>
    </source>
</evidence>
<evidence type="ECO:0000313" key="7">
    <source>
        <dbReference type="Proteomes" id="UP001591681"/>
    </source>
</evidence>
<sequence>MYKLSKSIGRVKIKCKNEIRGCRATFPLAEQYCHSLDCVFELVGCPYRGCRAQLLRRDLETHTRHCEHWSQPCHMGCGVLLSQGTQAQHNCYQQLRLQHEAQRQSHRTVAIALKKKMRRMQKAMDHMKEQIALICESLEVMDDKQGEEGINSERSNSF</sequence>
<evidence type="ECO:0000259" key="5">
    <source>
        <dbReference type="PROSITE" id="PS50145"/>
    </source>
</evidence>
<dbReference type="Pfam" id="PF02176">
    <property type="entry name" value="zf-TRAF"/>
    <property type="match status" value="1"/>
</dbReference>
<keyword evidence="7" id="KW-1185">Reference proteome</keyword>
<dbReference type="InterPro" id="IPR013083">
    <property type="entry name" value="Znf_RING/FYVE/PHD"/>
</dbReference>
<gene>
    <name evidence="6" type="ORF">ACEWY4_002882</name>
</gene>
<accession>A0ABD1KQ42</accession>
<keyword evidence="2 4" id="KW-0863">Zinc-finger</keyword>
<dbReference type="AlphaFoldDB" id="A0ABD1KQ42"/>
<dbReference type="PROSITE" id="PS50145">
    <property type="entry name" value="ZF_TRAF"/>
    <property type="match status" value="1"/>
</dbReference>
<feature type="domain" description="TRAF-type" evidence="5">
    <location>
        <begin position="34"/>
        <end position="77"/>
    </location>
</feature>
<protein>
    <recommendedName>
        <fullName evidence="5">TRAF-type domain-containing protein</fullName>
    </recommendedName>
</protein>
<dbReference type="SUPFAM" id="SSF49599">
    <property type="entry name" value="TRAF domain-like"/>
    <property type="match status" value="1"/>
</dbReference>
<comment type="caution">
    <text evidence="6">The sequence shown here is derived from an EMBL/GenBank/DDBJ whole genome shotgun (WGS) entry which is preliminary data.</text>
</comment>
<name>A0ABD1KQ42_9TELE</name>
<dbReference type="EMBL" id="JBHFQA010000003">
    <property type="protein sequence ID" value="KAL2101121.1"/>
    <property type="molecule type" value="Genomic_DNA"/>
</dbReference>
<reference evidence="6 7" key="1">
    <citation type="submission" date="2024-09" db="EMBL/GenBank/DDBJ databases">
        <title>A chromosome-level genome assembly of Gray's grenadier anchovy, Coilia grayii.</title>
        <authorList>
            <person name="Fu Z."/>
        </authorList>
    </citation>
    <scope>NUCLEOTIDE SEQUENCE [LARGE SCALE GENOMIC DNA]</scope>
    <source>
        <strain evidence="6">G4</strain>
        <tissue evidence="6">Muscle</tissue>
    </source>
</reference>
<dbReference type="InterPro" id="IPR001293">
    <property type="entry name" value="Znf_TRAF"/>
</dbReference>